<reference evidence="1" key="1">
    <citation type="submission" date="2020-09" db="EMBL/GenBank/DDBJ databases">
        <authorList>
            <person name="Kikuchi T."/>
        </authorList>
    </citation>
    <scope>NUCLEOTIDE SEQUENCE</scope>
    <source>
        <strain evidence="1">Ka4C1</strain>
    </source>
</reference>
<accession>A0A7I8X4B7</accession>
<name>A0A7I8X4B7_BURXY</name>
<comment type="caution">
    <text evidence="1">The sequence shown here is derived from an EMBL/GenBank/DDBJ whole genome shotgun (WGS) entry which is preliminary data.</text>
</comment>
<sequence>MTINSPPSSQYHPELTRSSRHLRFSSSNGPVKNKPSFDFDIGRLQFLSIGTEIYTRAPMNRLVNGKFIFILFNILHTATSPDLFHIKFAYFAASTCQFRLQLPSASTHHHTEQSWITTDAGLQQ</sequence>
<dbReference type="EMBL" id="CAJFDI010000006">
    <property type="protein sequence ID" value="CAD5233545.1"/>
    <property type="molecule type" value="Genomic_DNA"/>
</dbReference>
<organism evidence="1 2">
    <name type="scientific">Bursaphelenchus xylophilus</name>
    <name type="common">Pinewood nematode worm</name>
    <name type="synonym">Aphelenchoides xylophilus</name>
    <dbReference type="NCBI Taxonomy" id="6326"/>
    <lineage>
        <taxon>Eukaryota</taxon>
        <taxon>Metazoa</taxon>
        <taxon>Ecdysozoa</taxon>
        <taxon>Nematoda</taxon>
        <taxon>Chromadorea</taxon>
        <taxon>Rhabditida</taxon>
        <taxon>Tylenchina</taxon>
        <taxon>Tylenchomorpha</taxon>
        <taxon>Aphelenchoidea</taxon>
        <taxon>Aphelenchoididae</taxon>
        <taxon>Bursaphelenchus</taxon>
    </lineage>
</organism>
<dbReference type="EMBL" id="CAJFCV020000006">
    <property type="protein sequence ID" value="CAG9128794.1"/>
    <property type="molecule type" value="Genomic_DNA"/>
</dbReference>
<evidence type="ECO:0000313" key="2">
    <source>
        <dbReference type="Proteomes" id="UP000659654"/>
    </source>
</evidence>
<protein>
    <submittedName>
        <fullName evidence="1">(pine wood nematode) hypothetical protein</fullName>
    </submittedName>
</protein>
<dbReference type="Proteomes" id="UP000659654">
    <property type="component" value="Unassembled WGS sequence"/>
</dbReference>
<evidence type="ECO:0000313" key="1">
    <source>
        <dbReference type="EMBL" id="CAD5233545.1"/>
    </source>
</evidence>
<dbReference type="Proteomes" id="UP000582659">
    <property type="component" value="Unassembled WGS sequence"/>
</dbReference>
<keyword evidence="2" id="KW-1185">Reference proteome</keyword>
<gene>
    <name evidence="1" type="ORF">BXYJ_LOCUS13636</name>
</gene>
<dbReference type="AlphaFoldDB" id="A0A7I8X4B7"/>
<proteinExistence type="predicted"/>